<evidence type="ECO:0000259" key="6">
    <source>
        <dbReference type="Pfam" id="PF00962"/>
    </source>
</evidence>
<sequence>MTAATLPKTNPHLHLTGAMRPATLAELAARDGLALPPPFAPGTVHEWPAFQERYDLARAAIRGPADIERVVVEAATDDAASGAGWIELQIDPTSYAPVTGGLAGAVEAALAGAARAPIPVGVVVAASWAAPPEHALRLATLAAAYAGRGVVGFGLSNDERLGTVAGMVPACRTAAEAGLLVVPHGGFYTPPAHVADCVTLLGAHRIGHGLAAMHDPATRDLLAERGVALEVCPTSYPPLGVAAITELPIRALRAAGVPVALGTDDPLLFGADLATQYALVTSDPAEQADLARCAVTTSAAPAALEEDLLRGIAAWVTRPTTPA</sequence>
<dbReference type="InterPro" id="IPR032466">
    <property type="entry name" value="Metal_Hydrolase"/>
</dbReference>
<dbReference type="EMBL" id="BONE01000102">
    <property type="protein sequence ID" value="GIF77765.1"/>
    <property type="molecule type" value="Genomic_DNA"/>
</dbReference>
<keyword evidence="5" id="KW-0862">Zinc</keyword>
<evidence type="ECO:0000256" key="1">
    <source>
        <dbReference type="ARBA" id="ARBA00001947"/>
    </source>
</evidence>
<keyword evidence="8" id="KW-1185">Reference proteome</keyword>
<evidence type="ECO:0000313" key="7">
    <source>
        <dbReference type="EMBL" id="GIF77765.1"/>
    </source>
</evidence>
<dbReference type="InterPro" id="IPR006650">
    <property type="entry name" value="A/AMP_deam_AS"/>
</dbReference>
<dbReference type="RefSeq" id="WP_239127533.1">
    <property type="nucleotide sequence ID" value="NZ_BONE01000102.1"/>
</dbReference>
<protein>
    <submittedName>
        <fullName evidence="7">Adenosine deaminase</fullName>
    </submittedName>
</protein>
<reference evidence="7 8" key="1">
    <citation type="submission" date="2021-01" db="EMBL/GenBank/DDBJ databases">
        <title>Whole genome shotgun sequence of Asanoa siamensis NBRC 107932.</title>
        <authorList>
            <person name="Komaki H."/>
            <person name="Tamura T."/>
        </authorList>
    </citation>
    <scope>NUCLEOTIDE SEQUENCE [LARGE SCALE GENOMIC DNA]</scope>
    <source>
        <strain evidence="7 8">NBRC 107932</strain>
    </source>
</reference>
<dbReference type="PANTHER" id="PTHR43114">
    <property type="entry name" value="ADENINE DEAMINASE"/>
    <property type="match status" value="1"/>
</dbReference>
<dbReference type="PANTHER" id="PTHR43114:SF6">
    <property type="entry name" value="ADENINE DEAMINASE"/>
    <property type="match status" value="1"/>
</dbReference>
<name>A0ABQ4D2K1_9ACTN</name>
<gene>
    <name evidence="7" type="ORF">Asi02nite_72830</name>
</gene>
<organism evidence="7 8">
    <name type="scientific">Asanoa siamensis</name>
    <dbReference type="NCBI Taxonomy" id="926357"/>
    <lineage>
        <taxon>Bacteria</taxon>
        <taxon>Bacillati</taxon>
        <taxon>Actinomycetota</taxon>
        <taxon>Actinomycetes</taxon>
        <taxon>Micromonosporales</taxon>
        <taxon>Micromonosporaceae</taxon>
        <taxon>Asanoa</taxon>
    </lineage>
</organism>
<dbReference type="InterPro" id="IPR001365">
    <property type="entry name" value="A_deaminase_dom"/>
</dbReference>
<evidence type="ECO:0000256" key="2">
    <source>
        <dbReference type="ARBA" id="ARBA00006676"/>
    </source>
</evidence>
<comment type="cofactor">
    <cofactor evidence="1">
        <name>Zn(2+)</name>
        <dbReference type="ChEBI" id="CHEBI:29105"/>
    </cofactor>
</comment>
<dbReference type="Gene3D" id="3.20.20.140">
    <property type="entry name" value="Metal-dependent hydrolases"/>
    <property type="match status" value="1"/>
</dbReference>
<feature type="domain" description="Adenosine deaminase" evidence="6">
    <location>
        <begin position="7"/>
        <end position="314"/>
    </location>
</feature>
<dbReference type="InterPro" id="IPR006330">
    <property type="entry name" value="Ado/ade_deaminase"/>
</dbReference>
<dbReference type="Pfam" id="PF00962">
    <property type="entry name" value="A_deaminase"/>
    <property type="match status" value="1"/>
</dbReference>
<comment type="caution">
    <text evidence="7">The sequence shown here is derived from an EMBL/GenBank/DDBJ whole genome shotgun (WGS) entry which is preliminary data.</text>
</comment>
<evidence type="ECO:0000256" key="3">
    <source>
        <dbReference type="ARBA" id="ARBA00022723"/>
    </source>
</evidence>
<evidence type="ECO:0000256" key="5">
    <source>
        <dbReference type="ARBA" id="ARBA00022833"/>
    </source>
</evidence>
<comment type="similarity">
    <text evidence="2">Belongs to the metallo-dependent hydrolases superfamily. Adenosine and AMP deaminases family.</text>
</comment>
<dbReference type="PROSITE" id="PS00485">
    <property type="entry name" value="A_DEAMINASE"/>
    <property type="match status" value="1"/>
</dbReference>
<evidence type="ECO:0000256" key="4">
    <source>
        <dbReference type="ARBA" id="ARBA00022801"/>
    </source>
</evidence>
<dbReference type="Proteomes" id="UP000604117">
    <property type="component" value="Unassembled WGS sequence"/>
</dbReference>
<evidence type="ECO:0000313" key="8">
    <source>
        <dbReference type="Proteomes" id="UP000604117"/>
    </source>
</evidence>
<proteinExistence type="inferred from homology"/>
<accession>A0ABQ4D2K1</accession>
<keyword evidence="4" id="KW-0378">Hydrolase</keyword>
<keyword evidence="3" id="KW-0479">Metal-binding</keyword>
<dbReference type="SUPFAM" id="SSF51556">
    <property type="entry name" value="Metallo-dependent hydrolases"/>
    <property type="match status" value="1"/>
</dbReference>